<reference evidence="8 9" key="1">
    <citation type="submission" date="2008-07" db="EMBL/GenBank/DDBJ databases">
        <authorList>
            <person name="El-Sayed N."/>
            <person name="Caler E."/>
            <person name="Inman J."/>
            <person name="Amedeo P."/>
            <person name="Hass B."/>
            <person name="Wortman J."/>
        </authorList>
    </citation>
    <scope>NUCLEOTIDE SEQUENCE [LARGE SCALE GENOMIC DNA]</scope>
    <source>
        <strain evidence="9">ATCC 50983 / TXsc</strain>
    </source>
</reference>
<dbReference type="AlphaFoldDB" id="C5LHS1"/>
<feature type="region of interest" description="Disordered" evidence="6">
    <location>
        <begin position="1"/>
        <end position="23"/>
    </location>
</feature>
<comment type="subcellular location">
    <subcellularLocation>
        <location evidence="2">Cytoplasm</location>
    </subcellularLocation>
    <subcellularLocation>
        <location evidence="1">Nucleus</location>
    </subcellularLocation>
</comment>
<dbReference type="Proteomes" id="UP000007800">
    <property type="component" value="Unassembled WGS sequence"/>
</dbReference>
<dbReference type="InterPro" id="IPR018253">
    <property type="entry name" value="DnaJ_domain_CS"/>
</dbReference>
<dbReference type="SUPFAM" id="SSF46565">
    <property type="entry name" value="Chaperone J-domain"/>
    <property type="match status" value="1"/>
</dbReference>
<evidence type="ECO:0000259" key="7">
    <source>
        <dbReference type="PROSITE" id="PS50076"/>
    </source>
</evidence>
<dbReference type="GO" id="GO:0000390">
    <property type="term" value="P:spliceosomal complex disassembly"/>
    <property type="evidence" value="ECO:0007669"/>
    <property type="project" value="TreeGrafter"/>
</dbReference>
<dbReference type="PROSITE" id="PS50076">
    <property type="entry name" value="DNAJ_2"/>
    <property type="match status" value="1"/>
</dbReference>
<keyword evidence="4" id="KW-0143">Chaperone</keyword>
<evidence type="ECO:0000256" key="3">
    <source>
        <dbReference type="ARBA" id="ARBA00022490"/>
    </source>
</evidence>
<dbReference type="GO" id="GO:0005737">
    <property type="term" value="C:cytoplasm"/>
    <property type="evidence" value="ECO:0007669"/>
    <property type="project" value="UniProtKB-SubCell"/>
</dbReference>
<evidence type="ECO:0000313" key="9">
    <source>
        <dbReference type="Proteomes" id="UP000007800"/>
    </source>
</evidence>
<gene>
    <name evidence="8" type="ORF">Pmar_PMAR022972</name>
</gene>
<keyword evidence="3" id="KW-0963">Cytoplasm</keyword>
<dbReference type="PANTHER" id="PTHR44313:SF1">
    <property type="entry name" value="DNAJ HOMOLOG SUBFAMILY C MEMBER 17"/>
    <property type="match status" value="1"/>
</dbReference>
<keyword evidence="5" id="KW-0539">Nucleus</keyword>
<dbReference type="InterPro" id="IPR036869">
    <property type="entry name" value="J_dom_sf"/>
</dbReference>
<dbReference type="SMART" id="SM00271">
    <property type="entry name" value="DnaJ"/>
    <property type="match status" value="1"/>
</dbReference>
<dbReference type="PROSITE" id="PS00636">
    <property type="entry name" value="DNAJ_1"/>
    <property type="match status" value="1"/>
</dbReference>
<proteinExistence type="predicted"/>
<protein>
    <recommendedName>
        <fullName evidence="7">J domain-containing protein</fullName>
    </recommendedName>
</protein>
<dbReference type="GO" id="GO:0005681">
    <property type="term" value="C:spliceosomal complex"/>
    <property type="evidence" value="ECO:0007669"/>
    <property type="project" value="TreeGrafter"/>
</dbReference>
<organism evidence="9">
    <name type="scientific">Perkinsus marinus (strain ATCC 50983 / TXsc)</name>
    <dbReference type="NCBI Taxonomy" id="423536"/>
    <lineage>
        <taxon>Eukaryota</taxon>
        <taxon>Sar</taxon>
        <taxon>Alveolata</taxon>
        <taxon>Perkinsozoa</taxon>
        <taxon>Perkinsea</taxon>
        <taxon>Perkinsida</taxon>
        <taxon>Perkinsidae</taxon>
        <taxon>Perkinsus</taxon>
    </lineage>
</organism>
<dbReference type="RefSeq" id="XP_002771859.1">
    <property type="nucleotide sequence ID" value="XM_002771813.1"/>
</dbReference>
<dbReference type="EMBL" id="GG682149">
    <property type="protein sequence ID" value="EER03675.1"/>
    <property type="molecule type" value="Genomic_DNA"/>
</dbReference>
<evidence type="ECO:0000256" key="1">
    <source>
        <dbReference type="ARBA" id="ARBA00004123"/>
    </source>
</evidence>
<dbReference type="PRINTS" id="PR00625">
    <property type="entry name" value="JDOMAIN"/>
</dbReference>
<dbReference type="PANTHER" id="PTHR44313">
    <property type="entry name" value="DNAJ HOMOLOG SUBFAMILY C MEMBER 17"/>
    <property type="match status" value="1"/>
</dbReference>
<dbReference type="Gene3D" id="1.10.287.110">
    <property type="entry name" value="DnaJ domain"/>
    <property type="match status" value="1"/>
</dbReference>
<evidence type="ECO:0000256" key="2">
    <source>
        <dbReference type="ARBA" id="ARBA00004496"/>
    </source>
</evidence>
<dbReference type="CDD" id="cd06257">
    <property type="entry name" value="DnaJ"/>
    <property type="match status" value="1"/>
</dbReference>
<keyword evidence="9" id="KW-1185">Reference proteome</keyword>
<dbReference type="InParanoid" id="C5LHS1"/>
<feature type="domain" description="J" evidence="7">
    <location>
        <begin position="29"/>
        <end position="96"/>
    </location>
</feature>
<accession>C5LHS1</accession>
<dbReference type="GeneID" id="9048092"/>
<evidence type="ECO:0000256" key="5">
    <source>
        <dbReference type="ARBA" id="ARBA00023242"/>
    </source>
</evidence>
<dbReference type="OrthoDB" id="431360at2759"/>
<name>C5LHS1_PERM5</name>
<dbReference type="InterPro" id="IPR001623">
    <property type="entry name" value="DnaJ_domain"/>
</dbReference>
<evidence type="ECO:0000313" key="8">
    <source>
        <dbReference type="EMBL" id="EER03675.1"/>
    </source>
</evidence>
<dbReference type="InterPro" id="IPR052094">
    <property type="entry name" value="Pre-mRNA-splicing_ERAD"/>
</dbReference>
<dbReference type="Pfam" id="PF00226">
    <property type="entry name" value="DnaJ"/>
    <property type="match status" value="1"/>
</dbReference>
<evidence type="ECO:0000256" key="6">
    <source>
        <dbReference type="SAM" id="MobiDB-lite"/>
    </source>
</evidence>
<evidence type="ECO:0000256" key="4">
    <source>
        <dbReference type="ARBA" id="ARBA00023186"/>
    </source>
</evidence>
<sequence length="132" mass="15073">MTIGSPSKKAAVHPPRHPIDASDLGRRFNPYEILGVSKTATVTVVKRAYRKRALKLHPDKNPGEQQALYAAMFNNLTLIYESLLDPPTRQAIDDKMAASEQEESMRQMQNAEQSRLREDLLAKYYRLCFYCS</sequence>